<feature type="transmembrane region" description="Helical" evidence="1">
    <location>
        <begin position="39"/>
        <end position="60"/>
    </location>
</feature>
<evidence type="ECO:0000256" key="1">
    <source>
        <dbReference type="SAM" id="Phobius"/>
    </source>
</evidence>
<evidence type="ECO:0000313" key="3">
    <source>
        <dbReference type="Proteomes" id="UP000244248"/>
    </source>
</evidence>
<protein>
    <submittedName>
        <fullName evidence="2">Uncharacterized protein</fullName>
    </submittedName>
</protein>
<dbReference type="Proteomes" id="UP000244248">
    <property type="component" value="Unassembled WGS sequence"/>
</dbReference>
<name>A0A2T5MKN3_9GAMM</name>
<dbReference type="EMBL" id="QANS01000001">
    <property type="protein sequence ID" value="PTU33124.1"/>
    <property type="molecule type" value="Genomic_DNA"/>
</dbReference>
<reference evidence="2 3" key="1">
    <citation type="submission" date="2018-04" db="EMBL/GenBank/DDBJ databases">
        <title>Novel species isolated from glacier.</title>
        <authorList>
            <person name="Liu Q."/>
            <person name="Xin Y.-H."/>
        </authorList>
    </citation>
    <scope>NUCLEOTIDE SEQUENCE [LARGE SCALE GENOMIC DNA]</scope>
    <source>
        <strain evidence="2 3">GT1R17</strain>
    </source>
</reference>
<keyword evidence="1" id="KW-0472">Membrane</keyword>
<dbReference type="RefSeq" id="WP_107938832.1">
    <property type="nucleotide sequence ID" value="NZ_QANS01000001.1"/>
</dbReference>
<organism evidence="2 3">
    <name type="scientific">Stenotrophobium rhamnosiphilum</name>
    <dbReference type="NCBI Taxonomy" id="2029166"/>
    <lineage>
        <taxon>Bacteria</taxon>
        <taxon>Pseudomonadati</taxon>
        <taxon>Pseudomonadota</taxon>
        <taxon>Gammaproteobacteria</taxon>
        <taxon>Nevskiales</taxon>
        <taxon>Nevskiaceae</taxon>
        <taxon>Stenotrophobium</taxon>
    </lineage>
</organism>
<comment type="caution">
    <text evidence="2">The sequence shown here is derived from an EMBL/GenBank/DDBJ whole genome shotgun (WGS) entry which is preliminary data.</text>
</comment>
<feature type="transmembrane region" description="Helical" evidence="1">
    <location>
        <begin position="12"/>
        <end position="33"/>
    </location>
</feature>
<keyword evidence="1" id="KW-0812">Transmembrane</keyword>
<proteinExistence type="predicted"/>
<evidence type="ECO:0000313" key="2">
    <source>
        <dbReference type="EMBL" id="PTU33124.1"/>
    </source>
</evidence>
<gene>
    <name evidence="2" type="ORF">CJD38_03190</name>
</gene>
<keyword evidence="3" id="KW-1185">Reference proteome</keyword>
<sequence length="139" mass="15831">MNKEYRRSNLRQLTHGYAGQYIFISGLCVVLAWQSKLSWITAGLLTATLFATLVAVTFFLRARGPHLSIQETEIQTKKFFGGKAVVEDVRNYSLVISTDWIAFRKKGQQDIIVNKAIFDAEVWEELLTDLKSMPFKAVI</sequence>
<accession>A0A2T5MKN3</accession>
<dbReference type="AlphaFoldDB" id="A0A2T5MKN3"/>
<keyword evidence="1" id="KW-1133">Transmembrane helix</keyword>